<keyword evidence="3" id="KW-1185">Reference proteome</keyword>
<organism evidence="2 3">
    <name type="scientific">Forsythia ovata</name>
    <dbReference type="NCBI Taxonomy" id="205694"/>
    <lineage>
        <taxon>Eukaryota</taxon>
        <taxon>Viridiplantae</taxon>
        <taxon>Streptophyta</taxon>
        <taxon>Embryophyta</taxon>
        <taxon>Tracheophyta</taxon>
        <taxon>Spermatophyta</taxon>
        <taxon>Magnoliopsida</taxon>
        <taxon>eudicotyledons</taxon>
        <taxon>Gunneridae</taxon>
        <taxon>Pentapetalae</taxon>
        <taxon>asterids</taxon>
        <taxon>lamiids</taxon>
        <taxon>Lamiales</taxon>
        <taxon>Oleaceae</taxon>
        <taxon>Forsythieae</taxon>
        <taxon>Forsythia</taxon>
    </lineage>
</organism>
<name>A0ABD1U8E3_9LAMI</name>
<dbReference type="EMBL" id="JBFOLJ010000007">
    <property type="protein sequence ID" value="KAL2521237.1"/>
    <property type="molecule type" value="Genomic_DNA"/>
</dbReference>
<reference evidence="3" key="1">
    <citation type="submission" date="2024-07" db="EMBL/GenBank/DDBJ databases">
        <title>Two chromosome-level genome assemblies of Korean endemic species Abeliophyllum distichum and Forsythia ovata (Oleaceae).</title>
        <authorList>
            <person name="Jang H."/>
        </authorList>
    </citation>
    <scope>NUCLEOTIDE SEQUENCE [LARGE SCALE GENOMIC DNA]</scope>
</reference>
<feature type="region of interest" description="Disordered" evidence="1">
    <location>
        <begin position="60"/>
        <end position="116"/>
    </location>
</feature>
<evidence type="ECO:0000256" key="1">
    <source>
        <dbReference type="SAM" id="MobiDB-lite"/>
    </source>
</evidence>
<gene>
    <name evidence="2" type="ORF">Fot_25160</name>
</gene>
<dbReference type="AlphaFoldDB" id="A0ABD1U8E3"/>
<feature type="compositionally biased region" description="Basic and acidic residues" evidence="1">
    <location>
        <begin position="103"/>
        <end position="115"/>
    </location>
</feature>
<evidence type="ECO:0000313" key="2">
    <source>
        <dbReference type="EMBL" id="KAL2521237.1"/>
    </source>
</evidence>
<dbReference type="Proteomes" id="UP001604277">
    <property type="component" value="Unassembled WGS sequence"/>
</dbReference>
<accession>A0ABD1U8E3</accession>
<comment type="caution">
    <text evidence="2">The sequence shown here is derived from an EMBL/GenBank/DDBJ whole genome shotgun (WGS) entry which is preliminary data.</text>
</comment>
<feature type="compositionally biased region" description="Basic and acidic residues" evidence="1">
    <location>
        <begin position="85"/>
        <end position="94"/>
    </location>
</feature>
<sequence length="134" mass="15657">MGVEECYSSEMVELRKKLHFLCFLERLKLQWNIVEGEADATVDTEVRTTVEGEAEAVVDTWVRTTEEGDAEEVDQPRRWTTQSVRRKDAQEKPKVFLRRSKKKSVEKPDVDEQPLKTRVKKPLQWVTSPYTTES</sequence>
<proteinExistence type="predicted"/>
<evidence type="ECO:0000313" key="3">
    <source>
        <dbReference type="Proteomes" id="UP001604277"/>
    </source>
</evidence>
<protein>
    <submittedName>
        <fullName evidence="2">Uncharacterized protein</fullName>
    </submittedName>
</protein>